<feature type="transmembrane region" description="Helical" evidence="8">
    <location>
        <begin position="309"/>
        <end position="333"/>
    </location>
</feature>
<dbReference type="PANTHER" id="PTHR24243:SF208">
    <property type="entry name" value="PYROKININ-1 RECEPTOR"/>
    <property type="match status" value="1"/>
</dbReference>
<keyword evidence="2 8" id="KW-0812">Transmembrane</keyword>
<dbReference type="Gene3D" id="1.20.1070.10">
    <property type="entry name" value="Rhodopsin 7-helix transmembrane proteins"/>
    <property type="match status" value="1"/>
</dbReference>
<feature type="transmembrane region" description="Helical" evidence="8">
    <location>
        <begin position="23"/>
        <end position="47"/>
    </location>
</feature>
<feature type="transmembrane region" description="Helical" evidence="8">
    <location>
        <begin position="100"/>
        <end position="119"/>
    </location>
</feature>
<organism evidence="10 12">
    <name type="scientific">Rotaria sordida</name>
    <dbReference type="NCBI Taxonomy" id="392033"/>
    <lineage>
        <taxon>Eukaryota</taxon>
        <taxon>Metazoa</taxon>
        <taxon>Spiralia</taxon>
        <taxon>Gnathifera</taxon>
        <taxon>Rotifera</taxon>
        <taxon>Eurotatoria</taxon>
        <taxon>Bdelloidea</taxon>
        <taxon>Philodinida</taxon>
        <taxon>Philodinidae</taxon>
        <taxon>Rotaria</taxon>
    </lineage>
</organism>
<evidence type="ECO:0000313" key="12">
    <source>
        <dbReference type="Proteomes" id="UP000663882"/>
    </source>
</evidence>
<dbReference type="Proteomes" id="UP000663882">
    <property type="component" value="Unassembled WGS sequence"/>
</dbReference>
<sequence length="434" mass="50370">MNFGMNNTTTAALIHVHIPSLRILIAFLCFVLYLFGYTGCLLSIVTFSSKKLRHHSTGFLFFVMAFVDIFNLIASLQYFFDVIYQINVYTISIHWCRFFTIFNYELYFGFSWVLVFISVDRWIKVEWPTKSQTLCTRKRFIYLCLIAFISSLLQNIIYTFLCFNDKCQQKNLTCEIFIHTIYITIYMIIPIALILISISRTCLITIHVKKRFHTSNQQQNQTNNVSRPLKLDTIVHCNSTSDTNINSTIGTTHISSSFISLPSTTTAAATTTTTTTKNTNYHQIKNNRNHLTNYSIHSRRRRSRLDTQMIILISINVAPFIIVHIITEIAYLFEKYSTFVAQSKVAQLFIVLIYLSWYLISATRFYTNCLLSRIYREEFQNRLYMLRHGCKPRIIIVGQAQTCHNSSRFHMGSMVNGVDSTITPTVNIKRLASI</sequence>
<name>A0A813U6N8_9BILA</name>
<dbReference type="SUPFAM" id="SSF81321">
    <property type="entry name" value="Family A G protein-coupled receptor-like"/>
    <property type="match status" value="1"/>
</dbReference>
<feature type="transmembrane region" description="Helical" evidence="8">
    <location>
        <begin position="59"/>
        <end position="80"/>
    </location>
</feature>
<evidence type="ECO:0000256" key="8">
    <source>
        <dbReference type="SAM" id="Phobius"/>
    </source>
</evidence>
<evidence type="ECO:0000259" key="9">
    <source>
        <dbReference type="PROSITE" id="PS50262"/>
    </source>
</evidence>
<keyword evidence="5 8" id="KW-0472">Membrane</keyword>
<protein>
    <recommendedName>
        <fullName evidence="9">G-protein coupled receptors family 1 profile domain-containing protein</fullName>
    </recommendedName>
</protein>
<evidence type="ECO:0000256" key="1">
    <source>
        <dbReference type="ARBA" id="ARBA00004141"/>
    </source>
</evidence>
<keyword evidence="6" id="KW-0675">Receptor</keyword>
<dbReference type="OrthoDB" id="10031899at2759"/>
<evidence type="ECO:0000256" key="4">
    <source>
        <dbReference type="ARBA" id="ARBA00023040"/>
    </source>
</evidence>
<evidence type="ECO:0000256" key="5">
    <source>
        <dbReference type="ARBA" id="ARBA00023136"/>
    </source>
</evidence>
<proteinExistence type="predicted"/>
<dbReference type="InterPro" id="IPR000276">
    <property type="entry name" value="GPCR_Rhodpsn"/>
</dbReference>
<dbReference type="InterPro" id="IPR017452">
    <property type="entry name" value="GPCR_Rhodpsn_7TM"/>
</dbReference>
<feature type="domain" description="G-protein coupled receptors family 1 profile" evidence="9">
    <location>
        <begin position="39"/>
        <end position="354"/>
    </location>
</feature>
<keyword evidence="7" id="KW-0807">Transducer</keyword>
<feature type="transmembrane region" description="Helical" evidence="8">
    <location>
        <begin position="181"/>
        <end position="203"/>
    </location>
</feature>
<dbReference type="PROSITE" id="PS50262">
    <property type="entry name" value="G_PROTEIN_RECEP_F1_2"/>
    <property type="match status" value="1"/>
</dbReference>
<dbReference type="EMBL" id="CAJNOO010000131">
    <property type="protein sequence ID" value="CAF0819197.1"/>
    <property type="molecule type" value="Genomic_DNA"/>
</dbReference>
<reference evidence="10" key="1">
    <citation type="submission" date="2021-02" db="EMBL/GenBank/DDBJ databases">
        <authorList>
            <person name="Nowell W R."/>
        </authorList>
    </citation>
    <scope>NUCLEOTIDE SEQUENCE</scope>
</reference>
<evidence type="ECO:0000256" key="2">
    <source>
        <dbReference type="ARBA" id="ARBA00022692"/>
    </source>
</evidence>
<dbReference type="EMBL" id="CAJOAX010000033">
    <property type="protein sequence ID" value="CAF3486908.1"/>
    <property type="molecule type" value="Genomic_DNA"/>
</dbReference>
<gene>
    <name evidence="11" type="ORF">OTI717_LOCUS879</name>
    <name evidence="10" type="ORF">RFH988_LOCUS4848</name>
</gene>
<dbReference type="GO" id="GO:0005886">
    <property type="term" value="C:plasma membrane"/>
    <property type="evidence" value="ECO:0007669"/>
    <property type="project" value="TreeGrafter"/>
</dbReference>
<keyword evidence="4" id="KW-0297">G-protein coupled receptor</keyword>
<feature type="transmembrane region" description="Helical" evidence="8">
    <location>
        <begin position="345"/>
        <end position="366"/>
    </location>
</feature>
<evidence type="ECO:0000256" key="7">
    <source>
        <dbReference type="ARBA" id="ARBA00023224"/>
    </source>
</evidence>
<dbReference type="Proteomes" id="UP000663823">
    <property type="component" value="Unassembled WGS sequence"/>
</dbReference>
<keyword evidence="3 8" id="KW-1133">Transmembrane helix</keyword>
<dbReference type="GO" id="GO:0004930">
    <property type="term" value="F:G protein-coupled receptor activity"/>
    <property type="evidence" value="ECO:0007669"/>
    <property type="project" value="UniProtKB-KW"/>
</dbReference>
<evidence type="ECO:0000256" key="6">
    <source>
        <dbReference type="ARBA" id="ARBA00023170"/>
    </source>
</evidence>
<accession>A0A813U6N8</accession>
<evidence type="ECO:0000313" key="11">
    <source>
        <dbReference type="EMBL" id="CAF3486908.1"/>
    </source>
</evidence>
<evidence type="ECO:0000313" key="10">
    <source>
        <dbReference type="EMBL" id="CAF0819197.1"/>
    </source>
</evidence>
<dbReference type="Pfam" id="PF00001">
    <property type="entry name" value="7tm_1"/>
    <property type="match status" value="1"/>
</dbReference>
<dbReference type="AlphaFoldDB" id="A0A813U6N8"/>
<evidence type="ECO:0000256" key="3">
    <source>
        <dbReference type="ARBA" id="ARBA00022989"/>
    </source>
</evidence>
<comment type="subcellular location">
    <subcellularLocation>
        <location evidence="1">Membrane</location>
        <topology evidence="1">Multi-pass membrane protein</topology>
    </subcellularLocation>
</comment>
<comment type="caution">
    <text evidence="10">The sequence shown here is derived from an EMBL/GenBank/DDBJ whole genome shotgun (WGS) entry which is preliminary data.</text>
</comment>
<dbReference type="PANTHER" id="PTHR24243">
    <property type="entry name" value="G-PROTEIN COUPLED RECEPTOR"/>
    <property type="match status" value="1"/>
</dbReference>
<feature type="transmembrane region" description="Helical" evidence="8">
    <location>
        <begin position="140"/>
        <end position="161"/>
    </location>
</feature>